<dbReference type="PROSITE" id="PS50893">
    <property type="entry name" value="ABC_TRANSPORTER_2"/>
    <property type="match status" value="1"/>
</dbReference>
<protein>
    <submittedName>
        <fullName evidence="5">ABC transporter, ATP-binding protein</fullName>
    </submittedName>
</protein>
<dbReference type="InterPro" id="IPR017871">
    <property type="entry name" value="ABC_transporter-like_CS"/>
</dbReference>
<dbReference type="PROSITE" id="PS00211">
    <property type="entry name" value="ABC_TRANSPORTER_1"/>
    <property type="match status" value="1"/>
</dbReference>
<gene>
    <name evidence="5" type="ORF">DB30_05875</name>
</gene>
<comment type="caution">
    <text evidence="5">The sequence shown here is derived from an EMBL/GenBank/DDBJ whole genome shotgun (WGS) entry which is preliminary data.</text>
</comment>
<dbReference type="Pfam" id="PF00005">
    <property type="entry name" value="ABC_tran"/>
    <property type="match status" value="1"/>
</dbReference>
<dbReference type="SUPFAM" id="SSF52540">
    <property type="entry name" value="P-loop containing nucleoside triphosphate hydrolases"/>
    <property type="match status" value="1"/>
</dbReference>
<dbReference type="SMART" id="SM00382">
    <property type="entry name" value="AAA"/>
    <property type="match status" value="1"/>
</dbReference>
<dbReference type="RefSeq" id="WP_052552220.1">
    <property type="nucleotide sequence ID" value="NZ_JMCC02000059.1"/>
</dbReference>
<evidence type="ECO:0000256" key="2">
    <source>
        <dbReference type="ARBA" id="ARBA00022741"/>
    </source>
</evidence>
<dbReference type="PANTHER" id="PTHR43023">
    <property type="entry name" value="PROTEIN TRIGALACTOSYLDIACYLGLYCEROL 3, CHLOROPLASTIC"/>
    <property type="match status" value="1"/>
</dbReference>
<sequence>MADAAVRKRDSQPRLPTRGDAIDVAAGREVVLEARDVDMAFGPKQIFSGLNLKVYEGEVLVIIGFSGSGKSVLLKLLSGLLEPVSGEVFYRGRDLSEMDDQALVEMRKSMSHVFQSNALFDSINVLENVGYGLLEHTKMTDAEIRARVTECLAWVGLGEEVLMRMPAQLSGGMQKRVGLARAVATVPNTILYDDPTGGLDPISVTRIGDMIENLQSELRLTSVMVSGDMKIVFRVADRIALIHRGHVAHLGTPNYFRECDAPEVIEFVRDPEGRAVRY</sequence>
<evidence type="ECO:0000259" key="4">
    <source>
        <dbReference type="PROSITE" id="PS50893"/>
    </source>
</evidence>
<dbReference type="InterPro" id="IPR027417">
    <property type="entry name" value="P-loop_NTPase"/>
</dbReference>
<organism evidence="5 6">
    <name type="scientific">Enhygromyxa salina</name>
    <dbReference type="NCBI Taxonomy" id="215803"/>
    <lineage>
        <taxon>Bacteria</taxon>
        <taxon>Pseudomonadati</taxon>
        <taxon>Myxococcota</taxon>
        <taxon>Polyangia</taxon>
        <taxon>Nannocystales</taxon>
        <taxon>Nannocystaceae</taxon>
        <taxon>Enhygromyxa</taxon>
    </lineage>
</organism>
<name>A0A0C2CZZ2_9BACT</name>
<evidence type="ECO:0000313" key="6">
    <source>
        <dbReference type="Proteomes" id="UP000031599"/>
    </source>
</evidence>
<dbReference type="Gene3D" id="3.40.50.300">
    <property type="entry name" value="P-loop containing nucleotide triphosphate hydrolases"/>
    <property type="match status" value="1"/>
</dbReference>
<keyword evidence="1" id="KW-0813">Transport</keyword>
<feature type="domain" description="ABC transporter" evidence="4">
    <location>
        <begin position="32"/>
        <end position="269"/>
    </location>
</feature>
<evidence type="ECO:0000256" key="3">
    <source>
        <dbReference type="ARBA" id="ARBA00022840"/>
    </source>
</evidence>
<dbReference type="EMBL" id="JMCC02000059">
    <property type="protein sequence ID" value="KIG15175.1"/>
    <property type="molecule type" value="Genomic_DNA"/>
</dbReference>
<dbReference type="InterPro" id="IPR003439">
    <property type="entry name" value="ABC_transporter-like_ATP-bd"/>
</dbReference>
<reference evidence="5 6" key="1">
    <citation type="submission" date="2014-12" db="EMBL/GenBank/DDBJ databases">
        <title>Genome assembly of Enhygromyxa salina DSM 15201.</title>
        <authorList>
            <person name="Sharma G."/>
            <person name="Subramanian S."/>
        </authorList>
    </citation>
    <scope>NUCLEOTIDE SEQUENCE [LARGE SCALE GENOMIC DNA]</scope>
    <source>
        <strain evidence="5 6">DSM 15201</strain>
    </source>
</reference>
<evidence type="ECO:0000313" key="5">
    <source>
        <dbReference type="EMBL" id="KIG15175.1"/>
    </source>
</evidence>
<keyword evidence="3 5" id="KW-0067">ATP-binding</keyword>
<dbReference type="InterPro" id="IPR003593">
    <property type="entry name" value="AAA+_ATPase"/>
</dbReference>
<keyword evidence="2" id="KW-0547">Nucleotide-binding</keyword>
<dbReference type="GO" id="GO:0016887">
    <property type="term" value="F:ATP hydrolysis activity"/>
    <property type="evidence" value="ECO:0007669"/>
    <property type="project" value="InterPro"/>
</dbReference>
<evidence type="ECO:0000256" key="1">
    <source>
        <dbReference type="ARBA" id="ARBA00022448"/>
    </source>
</evidence>
<accession>A0A0C2CZZ2</accession>
<dbReference type="Proteomes" id="UP000031599">
    <property type="component" value="Unassembled WGS sequence"/>
</dbReference>
<dbReference type="AlphaFoldDB" id="A0A0C2CZZ2"/>
<dbReference type="GO" id="GO:0005524">
    <property type="term" value="F:ATP binding"/>
    <property type="evidence" value="ECO:0007669"/>
    <property type="project" value="UniProtKB-KW"/>
</dbReference>
<dbReference type="PANTHER" id="PTHR43023:SF3">
    <property type="entry name" value="PROTEIN TRIGALACTOSYLDIACYLGLYCEROL 3, CHLOROPLASTIC"/>
    <property type="match status" value="1"/>
</dbReference>
<proteinExistence type="predicted"/>